<dbReference type="InterPro" id="IPR036388">
    <property type="entry name" value="WH-like_DNA-bd_sf"/>
</dbReference>
<dbReference type="PANTHER" id="PTHR13947:SF37">
    <property type="entry name" value="LD18367P"/>
    <property type="match status" value="1"/>
</dbReference>
<dbReference type="SMART" id="SM00347">
    <property type="entry name" value="HTH_MARR"/>
    <property type="match status" value="1"/>
</dbReference>
<gene>
    <name evidence="4" type="ORF">JBJ86_02390</name>
</gene>
<dbReference type="InterPro" id="IPR050769">
    <property type="entry name" value="NAT_camello-type"/>
</dbReference>
<reference evidence="4" key="2">
    <citation type="submission" date="2019-10" db="EMBL/GenBank/DDBJ databases">
        <authorList>
            <consortium name="NCBI Pathogen Detection Project"/>
        </authorList>
    </citation>
    <scope>NUCLEOTIDE SEQUENCE</scope>
    <source>
        <strain evidence="4">AZ00058701</strain>
    </source>
</reference>
<dbReference type="SUPFAM" id="SSF46785">
    <property type="entry name" value="Winged helix' DNA-binding domain"/>
    <property type="match status" value="1"/>
</dbReference>
<accession>A0AAN5PF01</accession>
<evidence type="ECO:0000256" key="1">
    <source>
        <dbReference type="ARBA" id="ARBA00022679"/>
    </source>
</evidence>
<dbReference type="SMR" id="A0AAN5PF01"/>
<dbReference type="InterPro" id="IPR000835">
    <property type="entry name" value="HTH_MarR-typ"/>
</dbReference>
<dbReference type="Proteomes" id="UP000866496">
    <property type="component" value="Unassembled WGS sequence"/>
</dbReference>
<protein>
    <submittedName>
        <fullName evidence="4">GNAT family N-acetyltransferase</fullName>
    </submittedName>
</protein>
<dbReference type="Pfam" id="PF00583">
    <property type="entry name" value="Acetyltransf_1"/>
    <property type="match status" value="1"/>
</dbReference>
<dbReference type="InterPro" id="IPR016181">
    <property type="entry name" value="Acyl_CoA_acyltransferase"/>
</dbReference>
<dbReference type="Pfam" id="PF12802">
    <property type="entry name" value="MarR_2"/>
    <property type="match status" value="1"/>
</dbReference>
<dbReference type="GO" id="GO:0003700">
    <property type="term" value="F:DNA-binding transcription factor activity"/>
    <property type="evidence" value="ECO:0007669"/>
    <property type="project" value="InterPro"/>
</dbReference>
<dbReference type="PANTHER" id="PTHR13947">
    <property type="entry name" value="GNAT FAMILY N-ACETYLTRANSFERASE"/>
    <property type="match status" value="1"/>
</dbReference>
<evidence type="ECO:0000259" key="3">
    <source>
        <dbReference type="PROSITE" id="PS51186"/>
    </source>
</evidence>
<keyword evidence="1" id="KW-0808">Transferase</keyword>
<name>A0AAN5PF01_LEGPN</name>
<dbReference type="AlphaFoldDB" id="A0AAN5PF01"/>
<dbReference type="GO" id="GO:0008080">
    <property type="term" value="F:N-acetyltransferase activity"/>
    <property type="evidence" value="ECO:0007669"/>
    <property type="project" value="InterPro"/>
</dbReference>
<dbReference type="Gene3D" id="3.40.630.30">
    <property type="match status" value="1"/>
</dbReference>
<feature type="domain" description="HTH marR-type" evidence="2">
    <location>
        <begin position="6"/>
        <end position="140"/>
    </location>
</feature>
<comment type="caution">
    <text evidence="4">The sequence shown here is derived from an EMBL/GenBank/DDBJ whole genome shotgun (WGS) entry which is preliminary data.</text>
</comment>
<reference evidence="4" key="1">
    <citation type="journal article" date="2018" name="Genome Biol.">
        <title>SKESA: strategic k-mer extension for scrupulous assemblies.</title>
        <authorList>
            <person name="Souvorov A."/>
            <person name="Agarwala R."/>
            <person name="Lipman D.J."/>
        </authorList>
    </citation>
    <scope>NUCLEOTIDE SEQUENCE</scope>
    <source>
        <strain evidence="4">AZ00058701</strain>
    </source>
</reference>
<dbReference type="PROSITE" id="PS50995">
    <property type="entry name" value="HTH_MARR_2"/>
    <property type="match status" value="1"/>
</dbReference>
<dbReference type="InterPro" id="IPR036390">
    <property type="entry name" value="WH_DNA-bd_sf"/>
</dbReference>
<evidence type="ECO:0000313" key="5">
    <source>
        <dbReference type="Proteomes" id="UP000866496"/>
    </source>
</evidence>
<evidence type="ECO:0000259" key="2">
    <source>
        <dbReference type="PROSITE" id="PS50995"/>
    </source>
</evidence>
<dbReference type="PROSITE" id="PS51186">
    <property type="entry name" value="GNAT"/>
    <property type="match status" value="1"/>
</dbReference>
<feature type="domain" description="N-acetyltransferase" evidence="3">
    <location>
        <begin position="158"/>
        <end position="314"/>
    </location>
</feature>
<proteinExistence type="predicted"/>
<organism evidence="4 5">
    <name type="scientific">Legionella pneumophila</name>
    <dbReference type="NCBI Taxonomy" id="446"/>
    <lineage>
        <taxon>Bacteria</taxon>
        <taxon>Pseudomonadati</taxon>
        <taxon>Pseudomonadota</taxon>
        <taxon>Gammaproteobacteria</taxon>
        <taxon>Legionellales</taxon>
        <taxon>Legionellaceae</taxon>
        <taxon>Legionella</taxon>
    </lineage>
</organism>
<dbReference type="CDD" id="cd04301">
    <property type="entry name" value="NAT_SF"/>
    <property type="match status" value="1"/>
</dbReference>
<dbReference type="InterPro" id="IPR000182">
    <property type="entry name" value="GNAT_dom"/>
</dbReference>
<evidence type="ECO:0000313" key="4">
    <source>
        <dbReference type="EMBL" id="HAU1879102.1"/>
    </source>
</evidence>
<dbReference type="EMBL" id="DACWHX010000002">
    <property type="protein sequence ID" value="HAU1879102.1"/>
    <property type="molecule type" value="Genomic_DNA"/>
</dbReference>
<sequence>MRGKMIDDPIDLLRQYSRKLVRELGMLQLNKLAAKEQPSYWHTLIEINKEPNITISKLSQLLLVSLPTLSRIVNSLINDELVTVNEGLDKRERFLRVTDKGKEKVNYIDEYSNTKIKRAFHYLTDEEREQVITAIGKYAQALEQSRLIRDQIRILRLSTSRALRKQIVNMIENIQVNEFHLSITPEINASILKAEEEYCYYSSCNFWYAVDEQGGIIGSIGLKKLNHTEGEVKKFFIAPKYRGLGLAQKLMLTLVRNAMKHGFKKLFLGTVAQLNAARRFYEKNGFVLVNKNSLPKEFELCPLDTHFYYCETDKLDKSLRELI</sequence>
<dbReference type="SUPFAM" id="SSF55729">
    <property type="entry name" value="Acyl-CoA N-acyltransferases (Nat)"/>
    <property type="match status" value="1"/>
</dbReference>
<dbReference type="Gene3D" id="1.10.10.10">
    <property type="entry name" value="Winged helix-like DNA-binding domain superfamily/Winged helix DNA-binding domain"/>
    <property type="match status" value="1"/>
</dbReference>